<protein>
    <submittedName>
        <fullName evidence="1">Uncharacterized protein</fullName>
    </submittedName>
</protein>
<accession>A0A9D3UFG6</accession>
<organism evidence="1 2">
    <name type="scientific">Gossypium stocksii</name>
    <dbReference type="NCBI Taxonomy" id="47602"/>
    <lineage>
        <taxon>Eukaryota</taxon>
        <taxon>Viridiplantae</taxon>
        <taxon>Streptophyta</taxon>
        <taxon>Embryophyta</taxon>
        <taxon>Tracheophyta</taxon>
        <taxon>Spermatophyta</taxon>
        <taxon>Magnoliopsida</taxon>
        <taxon>eudicotyledons</taxon>
        <taxon>Gunneridae</taxon>
        <taxon>Pentapetalae</taxon>
        <taxon>rosids</taxon>
        <taxon>malvids</taxon>
        <taxon>Malvales</taxon>
        <taxon>Malvaceae</taxon>
        <taxon>Malvoideae</taxon>
        <taxon>Gossypium</taxon>
    </lineage>
</organism>
<evidence type="ECO:0000313" key="1">
    <source>
        <dbReference type="EMBL" id="KAH1039679.1"/>
    </source>
</evidence>
<dbReference type="EMBL" id="JAIQCV010000012">
    <property type="protein sequence ID" value="KAH1039679.1"/>
    <property type="molecule type" value="Genomic_DNA"/>
</dbReference>
<name>A0A9D3UFG6_9ROSI</name>
<gene>
    <name evidence="1" type="ORF">J1N35_041422</name>
</gene>
<keyword evidence="2" id="KW-1185">Reference proteome</keyword>
<proteinExistence type="predicted"/>
<sequence>MGFLGIKEIVVEASDGQSEERTGRVLVQTKRVAPAPKFKRHWVSAVWDFPSERRRVAA</sequence>
<dbReference type="AlphaFoldDB" id="A0A9D3UFG6"/>
<reference evidence="1 2" key="1">
    <citation type="journal article" date="2021" name="Plant Biotechnol. J.">
        <title>Multi-omics assisted identification of the key and species-specific regulatory components of drought-tolerant mechanisms in Gossypium stocksii.</title>
        <authorList>
            <person name="Yu D."/>
            <person name="Ke L."/>
            <person name="Zhang D."/>
            <person name="Wu Y."/>
            <person name="Sun Y."/>
            <person name="Mei J."/>
            <person name="Sun J."/>
            <person name="Sun Y."/>
        </authorList>
    </citation>
    <scope>NUCLEOTIDE SEQUENCE [LARGE SCALE GENOMIC DNA]</scope>
    <source>
        <strain evidence="2">cv. E1</strain>
        <tissue evidence="1">Leaf</tissue>
    </source>
</reference>
<evidence type="ECO:0000313" key="2">
    <source>
        <dbReference type="Proteomes" id="UP000828251"/>
    </source>
</evidence>
<comment type="caution">
    <text evidence="1">The sequence shown here is derived from an EMBL/GenBank/DDBJ whole genome shotgun (WGS) entry which is preliminary data.</text>
</comment>
<dbReference type="Proteomes" id="UP000828251">
    <property type="component" value="Unassembled WGS sequence"/>
</dbReference>